<dbReference type="SUPFAM" id="SSF49899">
    <property type="entry name" value="Concanavalin A-like lectins/glucanases"/>
    <property type="match status" value="1"/>
</dbReference>
<dbReference type="Gene3D" id="2.60.40.290">
    <property type="match status" value="1"/>
</dbReference>
<dbReference type="InterPro" id="IPR012291">
    <property type="entry name" value="CBM2_carb-bd_dom_sf"/>
</dbReference>
<evidence type="ECO:0000256" key="2">
    <source>
        <dbReference type="SAM" id="SignalP"/>
    </source>
</evidence>
<dbReference type="PROSITE" id="PS51173">
    <property type="entry name" value="CBM2"/>
    <property type="match status" value="1"/>
</dbReference>
<protein>
    <submittedName>
        <fullName evidence="4">Cellulose binding domain-containing protein</fullName>
    </submittedName>
</protein>
<dbReference type="Gene3D" id="2.60.120.180">
    <property type="match status" value="1"/>
</dbReference>
<proteinExistence type="inferred from homology"/>
<dbReference type="PANTHER" id="PTHR34002:SF9">
    <property type="entry name" value="XYLOGLUCAN-SPECIFIC ENDO-BETA-1,4-GLUCANASE A"/>
    <property type="match status" value="1"/>
</dbReference>
<dbReference type="Pfam" id="PF00553">
    <property type="entry name" value="CBM_2"/>
    <property type="match status" value="1"/>
</dbReference>
<organism evidence="4 5">
    <name type="scientific">Kineosporia babensis</name>
    <dbReference type="NCBI Taxonomy" id="499548"/>
    <lineage>
        <taxon>Bacteria</taxon>
        <taxon>Bacillati</taxon>
        <taxon>Actinomycetota</taxon>
        <taxon>Actinomycetes</taxon>
        <taxon>Kineosporiales</taxon>
        <taxon>Kineosporiaceae</taxon>
        <taxon>Kineosporia</taxon>
    </lineage>
</organism>
<gene>
    <name evidence="4" type="ORF">LR394_22390</name>
</gene>
<dbReference type="InterPro" id="IPR008965">
    <property type="entry name" value="CBM2/CBM3_carb-bd_dom_sf"/>
</dbReference>
<dbReference type="Pfam" id="PF01670">
    <property type="entry name" value="Glyco_hydro_12"/>
    <property type="match status" value="1"/>
</dbReference>
<feature type="domain" description="CBM2" evidence="3">
    <location>
        <begin position="275"/>
        <end position="378"/>
    </location>
</feature>
<keyword evidence="5" id="KW-1185">Reference proteome</keyword>
<dbReference type="Proteomes" id="UP001138997">
    <property type="component" value="Unassembled WGS sequence"/>
</dbReference>
<dbReference type="RefSeq" id="WP_231445068.1">
    <property type="nucleotide sequence ID" value="NZ_JAJOMB010000012.1"/>
</dbReference>
<name>A0A9X1T1B2_9ACTN</name>
<feature type="chain" id="PRO_5040944668" evidence="2">
    <location>
        <begin position="32"/>
        <end position="378"/>
    </location>
</feature>
<evidence type="ECO:0000313" key="5">
    <source>
        <dbReference type="Proteomes" id="UP001138997"/>
    </source>
</evidence>
<sequence length="378" mass="40048">MQSVRTRILLAAATAAAAVGALLGGATPATATAVDTDTVTATATTLCGQYDKQTIQNGRYIVQNNRWGTENTNQCIEVTESGFRISQQDGVKPTTGAPISYPSVFWGCHYDNCTNDFKPVRASSSDFPKVGTKVSMTYPSTGTYNGSYDIWFDPTERRGGQNTGLEIMVWLKKTGAVQPFGTKVATKTIAGVSYDVWTGRQYTGNGDFNVVSYVRTTASGTADFLVKDFYNDALLRKCAVNVPCADTSWYLTSVQAGFEPWSGGTGLSLTNFTAGLPVVITCAAAFKVVNSWPGGFQAEVTVSNTGTGSSTTWQNQLTWPGTQKISDLWNATGTQTGATLTANNATWNGPLAVGASTQYGMVVQGATASPKSLTCKNA</sequence>
<dbReference type="AlphaFoldDB" id="A0A9X1T1B2"/>
<comment type="similarity">
    <text evidence="1">Belongs to the glycosyl hydrolase 12 (cellulase H) family.</text>
</comment>
<dbReference type="EMBL" id="JAJOMB010000012">
    <property type="protein sequence ID" value="MCD5313663.1"/>
    <property type="molecule type" value="Genomic_DNA"/>
</dbReference>
<accession>A0A9X1T1B2</accession>
<feature type="signal peptide" evidence="2">
    <location>
        <begin position="1"/>
        <end position="31"/>
    </location>
</feature>
<dbReference type="GO" id="GO:0030247">
    <property type="term" value="F:polysaccharide binding"/>
    <property type="evidence" value="ECO:0007669"/>
    <property type="project" value="UniProtKB-UniRule"/>
</dbReference>
<dbReference type="InterPro" id="IPR013320">
    <property type="entry name" value="ConA-like_dom_sf"/>
</dbReference>
<evidence type="ECO:0000259" key="3">
    <source>
        <dbReference type="PROSITE" id="PS51173"/>
    </source>
</evidence>
<dbReference type="SUPFAM" id="SSF49384">
    <property type="entry name" value="Carbohydrate-binding domain"/>
    <property type="match status" value="1"/>
</dbReference>
<dbReference type="InterPro" id="IPR001919">
    <property type="entry name" value="CBD2"/>
</dbReference>
<reference evidence="4" key="1">
    <citation type="submission" date="2021-11" db="EMBL/GenBank/DDBJ databases">
        <title>Streptomyces corallinus and Kineosporia corallina sp. nov., two new coral-derived marine actinobacteria.</title>
        <authorList>
            <person name="Buangrab K."/>
            <person name="Sutthacheep M."/>
            <person name="Yeemin T."/>
            <person name="Harunari E."/>
            <person name="Igarashi Y."/>
            <person name="Sripreechasak P."/>
            <person name="Kanchanasin P."/>
            <person name="Tanasupawat S."/>
            <person name="Phongsopitanun W."/>
        </authorList>
    </citation>
    <scope>NUCLEOTIDE SEQUENCE</scope>
    <source>
        <strain evidence="4">JCM 31032</strain>
    </source>
</reference>
<comment type="caution">
    <text evidence="4">The sequence shown here is derived from an EMBL/GenBank/DDBJ whole genome shotgun (WGS) entry which is preliminary data.</text>
</comment>
<dbReference type="SMART" id="SM00637">
    <property type="entry name" value="CBD_II"/>
    <property type="match status" value="1"/>
</dbReference>
<keyword evidence="2" id="KW-0732">Signal</keyword>
<dbReference type="GO" id="GO:0000272">
    <property type="term" value="P:polysaccharide catabolic process"/>
    <property type="evidence" value="ECO:0007669"/>
    <property type="project" value="InterPro"/>
</dbReference>
<dbReference type="GO" id="GO:0008810">
    <property type="term" value="F:cellulase activity"/>
    <property type="evidence" value="ECO:0007669"/>
    <property type="project" value="InterPro"/>
</dbReference>
<dbReference type="PANTHER" id="PTHR34002">
    <property type="entry name" value="BLR1656 PROTEIN"/>
    <property type="match status" value="1"/>
</dbReference>
<dbReference type="InterPro" id="IPR013319">
    <property type="entry name" value="GH11/12"/>
</dbReference>
<dbReference type="PROSITE" id="PS51318">
    <property type="entry name" value="TAT"/>
    <property type="match status" value="1"/>
</dbReference>
<dbReference type="InterPro" id="IPR006311">
    <property type="entry name" value="TAT_signal"/>
</dbReference>
<evidence type="ECO:0000256" key="1">
    <source>
        <dbReference type="ARBA" id="ARBA00005519"/>
    </source>
</evidence>
<dbReference type="InterPro" id="IPR002594">
    <property type="entry name" value="GH12"/>
</dbReference>
<evidence type="ECO:0000313" key="4">
    <source>
        <dbReference type="EMBL" id="MCD5313663.1"/>
    </source>
</evidence>